<dbReference type="InterPro" id="IPR032284">
    <property type="entry name" value="RecQ_Zn-bd"/>
</dbReference>
<dbReference type="GO" id="GO:0004386">
    <property type="term" value="F:helicase activity"/>
    <property type="evidence" value="ECO:0007669"/>
    <property type="project" value="UniProtKB-KW"/>
</dbReference>
<dbReference type="InterPro" id="IPR002464">
    <property type="entry name" value="DNA/RNA_helicase_DEAH_CS"/>
</dbReference>
<dbReference type="Pfam" id="PF00271">
    <property type="entry name" value="Helicase_C"/>
    <property type="match status" value="1"/>
</dbReference>
<evidence type="ECO:0000256" key="7">
    <source>
        <dbReference type="ARBA" id="ARBA00044550"/>
    </source>
</evidence>
<feature type="domain" description="Helicase ATP-binding" evidence="8">
    <location>
        <begin position="24"/>
        <end position="191"/>
    </location>
</feature>
<protein>
    <recommendedName>
        <fullName evidence="6">ATP-dependent DNA helicase RecQ</fullName>
    </recommendedName>
    <alternativeName>
        <fullName evidence="7">DNA 3'-5' helicase RecQ</fullName>
    </alternativeName>
</protein>
<evidence type="ECO:0000256" key="2">
    <source>
        <dbReference type="ARBA" id="ARBA00022801"/>
    </source>
</evidence>
<sequence length="463" mass="52987">MNIEQVLNQRFGYQTFRPGQKEIIDTLLSGESVMGMLPTGTGKSLCYQLPGYLIAGTVVVISPLISLMEDQVTQLQQLGERKTVALNSLLSMPEKQYVLKSLSSYKFVFMSPEMFLAEKTQQALTKTKIAFVVVDEAHCVSQWGVDFRPEYLKLSEGIRRLNQPLILALTATATPEVRQDIQKLLFTETVKEVVYSVDRPNVSLFVETGDKRDRLTAMISQLPGAGIIYCATRKHVEQLYELLKDQERIAYYHGGLTGQERRMLQQQFIAGELRILIATNAFGMGVNKNNIRFVIHYDLPASPEDYLQEIGRAGRDGKPSQAILLYDEGDEYVHQFLHQQSIDSRRLFEMKKQMTDLVLDDPLIQKWEELFPDQSQELIGLLERREAIRREQLQEMLSYIQLTSCRRKFLINYFGQKLENQPKDCCDNDGAQLKQDKNAGNPVVSAEDWPVILLKLFKKTTKD</sequence>
<keyword evidence="5" id="KW-0238">DNA-binding</keyword>
<dbReference type="Proteomes" id="UP000664601">
    <property type="component" value="Unassembled WGS sequence"/>
</dbReference>
<keyword evidence="1" id="KW-0547">Nucleotide-binding</keyword>
<dbReference type="InterPro" id="IPR004589">
    <property type="entry name" value="DNA_helicase_ATP-dep_RecQ"/>
</dbReference>
<evidence type="ECO:0000313" key="10">
    <source>
        <dbReference type="EMBL" id="MBO1306759.1"/>
    </source>
</evidence>
<dbReference type="InterPro" id="IPR014001">
    <property type="entry name" value="Helicase_ATP-bd"/>
</dbReference>
<dbReference type="InterPro" id="IPR001650">
    <property type="entry name" value="Helicase_C-like"/>
</dbReference>
<comment type="caution">
    <text evidence="10">The sequence shown here is derived from an EMBL/GenBank/DDBJ whole genome shotgun (WGS) entry which is preliminary data.</text>
</comment>
<evidence type="ECO:0000259" key="8">
    <source>
        <dbReference type="PROSITE" id="PS51192"/>
    </source>
</evidence>
<dbReference type="PROSITE" id="PS00690">
    <property type="entry name" value="DEAH_ATP_HELICASE"/>
    <property type="match status" value="1"/>
</dbReference>
<dbReference type="PANTHER" id="PTHR13710">
    <property type="entry name" value="DNA HELICASE RECQ FAMILY MEMBER"/>
    <property type="match status" value="1"/>
</dbReference>
<accession>A0ABS3LAV0</accession>
<dbReference type="PROSITE" id="PS51192">
    <property type="entry name" value="HELICASE_ATP_BIND_1"/>
    <property type="match status" value="1"/>
</dbReference>
<reference evidence="10 11" key="1">
    <citation type="submission" date="2021-03" db="EMBL/GenBank/DDBJ databases">
        <title>Enterococcal diversity collection.</title>
        <authorList>
            <person name="Gilmore M.S."/>
            <person name="Schwartzman J."/>
            <person name="Van Tyne D."/>
            <person name="Martin M."/>
            <person name="Earl A.M."/>
            <person name="Manson A.L."/>
            <person name="Straub T."/>
            <person name="Salamzade R."/>
            <person name="Saavedra J."/>
            <person name="Lebreton F."/>
            <person name="Prichula J."/>
            <person name="Schaufler K."/>
            <person name="Gaca A."/>
            <person name="Sgardioli B."/>
            <person name="Wagenaar J."/>
            <person name="Strong T."/>
        </authorList>
    </citation>
    <scope>NUCLEOTIDE SEQUENCE [LARGE SCALE GENOMIC DNA]</scope>
    <source>
        <strain evidence="10 11">669A</strain>
    </source>
</reference>
<organism evidence="10 11">
    <name type="scientific">Candidatus Enterococcus moelleringii</name>
    <dbReference type="NCBI Taxonomy" id="2815325"/>
    <lineage>
        <taxon>Bacteria</taxon>
        <taxon>Bacillati</taxon>
        <taxon>Bacillota</taxon>
        <taxon>Bacilli</taxon>
        <taxon>Lactobacillales</taxon>
        <taxon>Enterococcaceae</taxon>
        <taxon>Enterococcus</taxon>
    </lineage>
</organism>
<evidence type="ECO:0000256" key="4">
    <source>
        <dbReference type="ARBA" id="ARBA00022840"/>
    </source>
</evidence>
<keyword evidence="3 10" id="KW-0347">Helicase</keyword>
<dbReference type="EMBL" id="JAFREM010000018">
    <property type="protein sequence ID" value="MBO1306759.1"/>
    <property type="molecule type" value="Genomic_DNA"/>
</dbReference>
<dbReference type="RefSeq" id="WP_207673688.1">
    <property type="nucleotide sequence ID" value="NZ_JAFREM010000018.1"/>
</dbReference>
<keyword evidence="11" id="KW-1185">Reference proteome</keyword>
<feature type="domain" description="Helicase C-terminal" evidence="9">
    <location>
        <begin position="214"/>
        <end position="358"/>
    </location>
</feature>
<name>A0ABS3LAV0_9ENTE</name>
<evidence type="ECO:0000256" key="3">
    <source>
        <dbReference type="ARBA" id="ARBA00022806"/>
    </source>
</evidence>
<dbReference type="Gene3D" id="3.40.50.300">
    <property type="entry name" value="P-loop containing nucleotide triphosphate hydrolases"/>
    <property type="match status" value="2"/>
</dbReference>
<keyword evidence="2" id="KW-0378">Hydrolase</keyword>
<dbReference type="InterPro" id="IPR011545">
    <property type="entry name" value="DEAD/DEAH_box_helicase_dom"/>
</dbReference>
<gene>
    <name evidence="10" type="ORF">JZO70_11335</name>
</gene>
<evidence type="ECO:0000256" key="1">
    <source>
        <dbReference type="ARBA" id="ARBA00022741"/>
    </source>
</evidence>
<evidence type="ECO:0000259" key="9">
    <source>
        <dbReference type="PROSITE" id="PS51194"/>
    </source>
</evidence>
<evidence type="ECO:0000256" key="5">
    <source>
        <dbReference type="ARBA" id="ARBA00023125"/>
    </source>
</evidence>
<evidence type="ECO:0000256" key="6">
    <source>
        <dbReference type="ARBA" id="ARBA00044535"/>
    </source>
</evidence>
<dbReference type="InterPro" id="IPR027417">
    <property type="entry name" value="P-loop_NTPase"/>
</dbReference>
<dbReference type="SMART" id="SM00490">
    <property type="entry name" value="HELICc"/>
    <property type="match status" value="1"/>
</dbReference>
<dbReference type="CDD" id="cd17920">
    <property type="entry name" value="DEXHc_RecQ"/>
    <property type="match status" value="1"/>
</dbReference>
<dbReference type="SUPFAM" id="SSF52540">
    <property type="entry name" value="P-loop containing nucleoside triphosphate hydrolases"/>
    <property type="match status" value="1"/>
</dbReference>
<proteinExistence type="predicted"/>
<dbReference type="SMART" id="SM00487">
    <property type="entry name" value="DEXDc"/>
    <property type="match status" value="1"/>
</dbReference>
<keyword evidence="4" id="KW-0067">ATP-binding</keyword>
<dbReference type="NCBIfam" id="TIGR00614">
    <property type="entry name" value="recQ_fam"/>
    <property type="match status" value="1"/>
</dbReference>
<dbReference type="PROSITE" id="PS51194">
    <property type="entry name" value="HELICASE_CTER"/>
    <property type="match status" value="1"/>
</dbReference>
<dbReference type="Pfam" id="PF00270">
    <property type="entry name" value="DEAD"/>
    <property type="match status" value="1"/>
</dbReference>
<dbReference type="PANTHER" id="PTHR13710:SF84">
    <property type="entry name" value="ATP-DEPENDENT DNA HELICASE RECS-RELATED"/>
    <property type="match status" value="1"/>
</dbReference>
<evidence type="ECO:0000313" key="11">
    <source>
        <dbReference type="Proteomes" id="UP000664601"/>
    </source>
</evidence>
<dbReference type="Pfam" id="PF16124">
    <property type="entry name" value="RecQ_Zn_bind"/>
    <property type="match status" value="1"/>
</dbReference>